<dbReference type="NCBIfam" id="NF010053">
    <property type="entry name" value="PRK13530.1"/>
    <property type="match status" value="1"/>
</dbReference>
<dbReference type="Pfam" id="PF01451">
    <property type="entry name" value="LMWPc"/>
    <property type="match status" value="1"/>
</dbReference>
<comment type="similarity">
    <text evidence="8 10">Belongs to the low molecular weight phosphotyrosine protein phosphatase family. Thioredoxin-coupled ArsC subfamily.</text>
</comment>
<feature type="active site" description="Nucleophile" evidence="10">
    <location>
        <position position="11"/>
    </location>
</feature>
<comment type="catalytic activity">
    <reaction evidence="7 10">
        <text>arsenate + [thioredoxin]-dithiol + H(+) = arsenite + [thioredoxin]-disulfide + H2O</text>
        <dbReference type="Rhea" id="RHEA:43848"/>
        <dbReference type="Rhea" id="RHEA-COMP:10698"/>
        <dbReference type="Rhea" id="RHEA-COMP:10700"/>
        <dbReference type="ChEBI" id="CHEBI:15377"/>
        <dbReference type="ChEBI" id="CHEBI:15378"/>
        <dbReference type="ChEBI" id="CHEBI:29242"/>
        <dbReference type="ChEBI" id="CHEBI:29950"/>
        <dbReference type="ChEBI" id="CHEBI:48597"/>
        <dbReference type="ChEBI" id="CHEBI:50058"/>
        <dbReference type="EC" id="1.20.4.4"/>
    </reaction>
</comment>
<evidence type="ECO:0000313" key="13">
    <source>
        <dbReference type="Proteomes" id="UP000198584"/>
    </source>
</evidence>
<organism evidence="12 13">
    <name type="scientific">Thalassobacillus cyri</name>
    <dbReference type="NCBI Taxonomy" id="571932"/>
    <lineage>
        <taxon>Bacteria</taxon>
        <taxon>Bacillati</taxon>
        <taxon>Bacillota</taxon>
        <taxon>Bacilli</taxon>
        <taxon>Bacillales</taxon>
        <taxon>Bacillaceae</taxon>
        <taxon>Thalassobacillus</taxon>
    </lineage>
</organism>
<dbReference type="SMART" id="SM00226">
    <property type="entry name" value="LMWPc"/>
    <property type="match status" value="1"/>
</dbReference>
<keyword evidence="3 10" id="KW-0560">Oxidoreductase</keyword>
<dbReference type="OrthoDB" id="9784339at2"/>
<evidence type="ECO:0000256" key="9">
    <source>
        <dbReference type="ARBA" id="ARBA00066655"/>
    </source>
</evidence>
<feature type="disulfide bond" description="Redox-active; alternate" evidence="10">
    <location>
        <begin position="83"/>
        <end position="90"/>
    </location>
</feature>
<feature type="active site" description="Nucleophile" evidence="10">
    <location>
        <position position="90"/>
    </location>
</feature>
<evidence type="ECO:0000256" key="2">
    <source>
        <dbReference type="ARBA" id="ARBA00022849"/>
    </source>
</evidence>
<protein>
    <recommendedName>
        <fullName evidence="6 10">Arsenate reductase</fullName>
        <ecNumber evidence="9 10">1.20.4.4</ecNumber>
    </recommendedName>
</protein>
<feature type="active site" description="Nucleophile" evidence="10">
    <location>
        <position position="83"/>
    </location>
</feature>
<evidence type="ECO:0000256" key="5">
    <source>
        <dbReference type="ARBA" id="ARBA00023284"/>
    </source>
</evidence>
<accession>A0A1H4HHK9</accession>
<evidence type="ECO:0000313" key="12">
    <source>
        <dbReference type="EMBL" id="SEB20562.1"/>
    </source>
</evidence>
<dbReference type="GO" id="GO:0030612">
    <property type="term" value="F:arsenate reductase (thioredoxin) activity"/>
    <property type="evidence" value="ECO:0007669"/>
    <property type="project" value="UniProtKB-UniRule"/>
</dbReference>
<dbReference type="InterPro" id="IPR036196">
    <property type="entry name" value="Ptyr_pPase_sf"/>
</dbReference>
<comment type="function">
    <text evidence="10">Catalyzes the reduction of arsenate [As(V)] to arsenite [As(III)].</text>
</comment>
<dbReference type="EC" id="1.20.4.4" evidence="9 10"/>
<dbReference type="InterPro" id="IPR014064">
    <property type="entry name" value="Arsenate_reductase_ArsC"/>
</dbReference>
<dbReference type="CDD" id="cd16345">
    <property type="entry name" value="LMWP_ArsC"/>
    <property type="match status" value="1"/>
</dbReference>
<evidence type="ECO:0000256" key="4">
    <source>
        <dbReference type="ARBA" id="ARBA00023157"/>
    </source>
</evidence>
<dbReference type="STRING" id="571932.SAMN05421743_12821"/>
<dbReference type="EMBL" id="FNQR01000028">
    <property type="protein sequence ID" value="SEB20562.1"/>
    <property type="molecule type" value="Genomic_DNA"/>
</dbReference>
<evidence type="ECO:0000256" key="7">
    <source>
        <dbReference type="ARBA" id="ARBA00052766"/>
    </source>
</evidence>
<keyword evidence="1 10" id="KW-0963">Cytoplasm</keyword>
<dbReference type="NCBIfam" id="TIGR02691">
    <property type="entry name" value="arsC_pI258_fam"/>
    <property type="match status" value="1"/>
</dbReference>
<dbReference type="RefSeq" id="WP_093046885.1">
    <property type="nucleotide sequence ID" value="NZ_FNQR01000028.1"/>
</dbReference>
<evidence type="ECO:0000256" key="10">
    <source>
        <dbReference type="HAMAP-Rule" id="MF_01624"/>
    </source>
</evidence>
<dbReference type="Proteomes" id="UP000198584">
    <property type="component" value="Unassembled WGS sequence"/>
</dbReference>
<feature type="domain" description="Phosphotyrosine protein phosphatase I" evidence="11">
    <location>
        <begin position="5"/>
        <end position="138"/>
    </location>
</feature>
<evidence type="ECO:0000256" key="8">
    <source>
        <dbReference type="ARBA" id="ARBA00061528"/>
    </source>
</evidence>
<proteinExistence type="inferred from homology"/>
<dbReference type="FunFam" id="3.40.50.2300:FF:000237">
    <property type="entry name" value="Arsenate reductase"/>
    <property type="match status" value="1"/>
</dbReference>
<keyword evidence="5 10" id="KW-0676">Redox-active center</keyword>
<dbReference type="GO" id="GO:0004725">
    <property type="term" value="F:protein tyrosine phosphatase activity"/>
    <property type="evidence" value="ECO:0007669"/>
    <property type="project" value="UniProtKB-UniRule"/>
</dbReference>
<evidence type="ECO:0000259" key="11">
    <source>
        <dbReference type="SMART" id="SM00226"/>
    </source>
</evidence>
<name>A0A1H4HHK9_9BACI</name>
<dbReference type="GO" id="GO:0005737">
    <property type="term" value="C:cytoplasm"/>
    <property type="evidence" value="ECO:0007669"/>
    <property type="project" value="UniProtKB-SubCell"/>
</dbReference>
<dbReference type="Gene3D" id="3.40.50.2300">
    <property type="match status" value="1"/>
</dbReference>
<evidence type="ECO:0000256" key="3">
    <source>
        <dbReference type="ARBA" id="ARBA00023002"/>
    </source>
</evidence>
<comment type="subcellular location">
    <subcellularLocation>
        <location evidence="10">Cytoplasm</location>
    </subcellularLocation>
</comment>
<keyword evidence="13" id="KW-1185">Reference proteome</keyword>
<dbReference type="PANTHER" id="PTHR43428">
    <property type="entry name" value="ARSENATE REDUCTASE"/>
    <property type="match status" value="1"/>
</dbReference>
<dbReference type="AlphaFoldDB" id="A0A1H4HHK9"/>
<keyword evidence="2 10" id="KW-0059">Arsenical resistance</keyword>
<evidence type="ECO:0000256" key="1">
    <source>
        <dbReference type="ARBA" id="ARBA00022490"/>
    </source>
</evidence>
<dbReference type="HAMAP" id="MF_01624">
    <property type="entry name" value="Arsenate_reduct"/>
    <property type="match status" value="1"/>
</dbReference>
<dbReference type="InterPro" id="IPR023485">
    <property type="entry name" value="Ptyr_pPase"/>
</dbReference>
<feature type="disulfide bond" description="Redox-active; alternate" evidence="10">
    <location>
        <begin position="11"/>
        <end position="83"/>
    </location>
</feature>
<reference evidence="12 13" key="1">
    <citation type="submission" date="2016-10" db="EMBL/GenBank/DDBJ databases">
        <authorList>
            <person name="de Groot N.N."/>
        </authorList>
    </citation>
    <scope>NUCLEOTIDE SEQUENCE [LARGE SCALE GENOMIC DNA]</scope>
    <source>
        <strain evidence="12 13">CCM7597</strain>
    </source>
</reference>
<evidence type="ECO:0000256" key="6">
    <source>
        <dbReference type="ARBA" id="ARBA00039879"/>
    </source>
</evidence>
<keyword evidence="4 10" id="KW-1015">Disulfide bond</keyword>
<dbReference type="SUPFAM" id="SSF52788">
    <property type="entry name" value="Phosphotyrosine protein phosphatases I"/>
    <property type="match status" value="1"/>
</dbReference>
<dbReference type="GO" id="GO:0046685">
    <property type="term" value="P:response to arsenic-containing substance"/>
    <property type="evidence" value="ECO:0007669"/>
    <property type="project" value="UniProtKB-UniRule"/>
</dbReference>
<gene>
    <name evidence="10" type="primary">arsC</name>
    <name evidence="12" type="ORF">SAMN05421743_12821</name>
</gene>
<sequence>MSKKPVIYFLCTGNSCRSQMADGFGKKYLGDEYEVLSAGIEAHGLNPNAVKAMKEVGIDISNHTSDIIDPEILNNAAYAITLCGDANDKCPVTPPHVTRYHWGFDDPAKAEGTDEEKWVVFQRVRDEIEARIKRFAEHGE</sequence>
<dbReference type="PANTHER" id="PTHR43428:SF1">
    <property type="entry name" value="ARSENATE REDUCTASE"/>
    <property type="match status" value="1"/>
</dbReference>